<dbReference type="InterPro" id="IPR000601">
    <property type="entry name" value="PKD_dom"/>
</dbReference>
<dbReference type="PATRIC" id="fig|84531.8.peg.3428"/>
<evidence type="ECO:0000256" key="3">
    <source>
        <dbReference type="SAM" id="MobiDB-lite"/>
    </source>
</evidence>
<proteinExistence type="predicted"/>
<dbReference type="Gene3D" id="2.60.40.10">
    <property type="entry name" value="Immunoglobulins"/>
    <property type="match status" value="2"/>
</dbReference>
<dbReference type="PANTHER" id="PTHR22953:SF153">
    <property type="entry name" value="PURPLE ACID PHOSPHATASE"/>
    <property type="match status" value="1"/>
</dbReference>
<evidence type="ECO:0000313" key="5">
    <source>
        <dbReference type="EMBL" id="ALN81537.1"/>
    </source>
</evidence>
<dbReference type="GO" id="GO:0003993">
    <property type="term" value="F:acid phosphatase activity"/>
    <property type="evidence" value="ECO:0007669"/>
    <property type="project" value="InterPro"/>
</dbReference>
<dbReference type="STRING" id="84531.LA76x_3411"/>
<feature type="compositionally biased region" description="Polar residues" evidence="3">
    <location>
        <begin position="698"/>
        <end position="719"/>
    </location>
</feature>
<dbReference type="Gene3D" id="3.60.21.10">
    <property type="match status" value="1"/>
</dbReference>
<dbReference type="EC" id="3.1.3.1" evidence="5"/>
<dbReference type="InterPro" id="IPR035986">
    <property type="entry name" value="PKD_dom_sf"/>
</dbReference>
<dbReference type="InterPro" id="IPR022409">
    <property type="entry name" value="PKD/Chitinase_dom"/>
</dbReference>
<name>A0A0S2FDC0_LYSAN</name>
<accession>A0A0S2FDC0</accession>
<keyword evidence="6" id="KW-1185">Reference proteome</keyword>
<evidence type="ECO:0000259" key="4">
    <source>
        <dbReference type="PROSITE" id="PS50093"/>
    </source>
</evidence>
<dbReference type="InterPro" id="IPR039331">
    <property type="entry name" value="PAPs-like"/>
</dbReference>
<dbReference type="Pfam" id="PF04151">
    <property type="entry name" value="PPC"/>
    <property type="match status" value="1"/>
</dbReference>
<dbReference type="PROSITE" id="PS50093">
    <property type="entry name" value="PKD"/>
    <property type="match status" value="2"/>
</dbReference>
<dbReference type="Gene3D" id="2.60.120.380">
    <property type="match status" value="1"/>
</dbReference>
<dbReference type="Pfam" id="PF18911">
    <property type="entry name" value="PKD_4"/>
    <property type="match status" value="2"/>
</dbReference>
<dbReference type="InterPro" id="IPR007280">
    <property type="entry name" value="Peptidase_C_arc/bac"/>
</dbReference>
<dbReference type="eggNOG" id="COG1409">
    <property type="taxonomic scope" value="Bacteria"/>
</dbReference>
<feature type="region of interest" description="Disordered" evidence="3">
    <location>
        <begin position="690"/>
        <end position="719"/>
    </location>
</feature>
<feature type="domain" description="PKD" evidence="4">
    <location>
        <begin position="399"/>
        <end position="486"/>
    </location>
</feature>
<dbReference type="SUPFAM" id="SSF49299">
    <property type="entry name" value="PKD domain"/>
    <property type="match status" value="2"/>
</dbReference>
<dbReference type="EMBL" id="CP011129">
    <property type="protein sequence ID" value="ALN81537.1"/>
    <property type="molecule type" value="Genomic_DNA"/>
</dbReference>
<dbReference type="CDD" id="cd00146">
    <property type="entry name" value="PKD"/>
    <property type="match status" value="2"/>
</dbReference>
<dbReference type="eggNOG" id="COG3291">
    <property type="taxonomic scope" value="Bacteria"/>
</dbReference>
<dbReference type="InterPro" id="IPR029052">
    <property type="entry name" value="Metallo-depent_PP-like"/>
</dbReference>
<organism evidence="5 6">
    <name type="scientific">Lysobacter antibioticus</name>
    <dbReference type="NCBI Taxonomy" id="84531"/>
    <lineage>
        <taxon>Bacteria</taxon>
        <taxon>Pseudomonadati</taxon>
        <taxon>Pseudomonadota</taxon>
        <taxon>Gammaproteobacteria</taxon>
        <taxon>Lysobacterales</taxon>
        <taxon>Lysobacteraceae</taxon>
        <taxon>Lysobacter</taxon>
    </lineage>
</organism>
<keyword evidence="5" id="KW-0378">Hydrolase</keyword>
<evidence type="ECO:0000313" key="6">
    <source>
        <dbReference type="Proteomes" id="UP000060787"/>
    </source>
</evidence>
<reference evidence="5 6" key="1">
    <citation type="journal article" date="2015" name="BMC Genomics">
        <title>Comparative genomics and metabolic profiling of the genus Lysobacter.</title>
        <authorList>
            <person name="de Bruijn I."/>
            <person name="Cheng X."/>
            <person name="de Jager V."/>
            <person name="Exposito R.G."/>
            <person name="Watrous J."/>
            <person name="Patel N."/>
            <person name="Postma J."/>
            <person name="Dorrestein P.C."/>
            <person name="Kobayashi D."/>
            <person name="Raaijmakers J.M."/>
        </authorList>
    </citation>
    <scope>NUCLEOTIDE SEQUENCE [LARGE SCALE GENOMIC DNA]</scope>
    <source>
        <strain evidence="5 6">76</strain>
    </source>
</reference>
<dbReference type="PANTHER" id="PTHR22953">
    <property type="entry name" value="ACID PHOSPHATASE RELATED"/>
    <property type="match status" value="1"/>
</dbReference>
<dbReference type="SUPFAM" id="SSF56300">
    <property type="entry name" value="Metallo-dependent phosphatases"/>
    <property type="match status" value="1"/>
</dbReference>
<keyword evidence="2" id="KW-0732">Signal</keyword>
<feature type="domain" description="PKD" evidence="4">
    <location>
        <begin position="483"/>
        <end position="570"/>
    </location>
</feature>
<evidence type="ECO:0000256" key="1">
    <source>
        <dbReference type="ARBA" id="ARBA00001913"/>
    </source>
</evidence>
<dbReference type="AlphaFoldDB" id="A0A0S2FDC0"/>
<evidence type="ECO:0000256" key="2">
    <source>
        <dbReference type="ARBA" id="ARBA00022729"/>
    </source>
</evidence>
<dbReference type="SMART" id="SM00089">
    <property type="entry name" value="PKD"/>
    <property type="match status" value="2"/>
</dbReference>
<dbReference type="Proteomes" id="UP000060787">
    <property type="component" value="Chromosome"/>
</dbReference>
<dbReference type="KEGG" id="lab:LA76x_3411"/>
<dbReference type="GO" id="GO:0004035">
    <property type="term" value="F:alkaline phosphatase activity"/>
    <property type="evidence" value="ECO:0007669"/>
    <property type="project" value="UniProtKB-EC"/>
</dbReference>
<dbReference type="InterPro" id="IPR004843">
    <property type="entry name" value="Calcineurin-like_PHP"/>
</dbReference>
<gene>
    <name evidence="5" type="primary">phoA</name>
    <name evidence="5" type="ORF">LA76x_3411</name>
</gene>
<protein>
    <submittedName>
        <fullName evidence="5">Alkaline phosphatase domain protein</fullName>
        <ecNumber evidence="5">3.1.3.1</ecNumber>
    </submittedName>
</protein>
<dbReference type="InterPro" id="IPR013783">
    <property type="entry name" value="Ig-like_fold"/>
</dbReference>
<dbReference type="Pfam" id="PF00149">
    <property type="entry name" value="Metallophos"/>
    <property type="match status" value="1"/>
</dbReference>
<comment type="cofactor">
    <cofactor evidence="1">
        <name>Ca(2+)</name>
        <dbReference type="ChEBI" id="CHEBI:29108"/>
    </cofactor>
</comment>
<sequence length="914" mass="95133">MFGSLIGSQSAFAAQRTLQLSEDGVVTKRVPTTRSALLASPGNRVCEAGAKWVRVGFKELVLQGYDSLKITSSGGDRYVFQGDHWNDRAFHSRAFRGECVVIEPYFGHPDSRYTVDSYDFGTKDLSLTTVTVAGAGDICDSSPADCGKTSDLIVAINPTAVFTAGDNAYGSGTLSEYNNLYHSRWGRFKGLTRPTPGNHDYQTTGAKGYFDYYNGMDQATGPAGDRSKGYYSYDVGDWHFIALNTMSGGSVASAQLTWLSNDLAANTKPCTAAYFHHPLISRGNYDGYSSVKPIYDRLYAAKADLVMVGHDHNYQRYGKMDGSGTAKTDGLRQILVGTGGRDFYSLSGSHTLLQASQAHTWGVLKLTLTATGYTGDFVPVAGKTWTDNFSGTCNKAQTGNLPPVANFNSATNGLTANFTDASSDSDGSIASRAWNFGDGSSSTATNPSHAYASAGTYSVSLTVTDNGGATHSVTKSVTVVAPGNANPIAAFTFTTSNLTAVFTDASTDSDGSIAAREWNFGDGITSTTTSPSHTYAAAGTYTVSLKVTDDDGASHTVSKSVTVTAAPTGNVLSNGVPATGIAGAKDSEQFWTLAVPTGATGLKFVTAGGSGDADLYVKFGSKPTTASYDCKSDGSSNAETCSIATAQAGTYHVMIKAYAAISGVSLTGSFASGPSGGVVWSNGGLSTGATAKDGTAAPSGTTWSELQNDNGNTAESNTTTGYAVSNATYRLADDFVVPSGQSWTLSSVDVYAYKTSYSGSGSPFTAGVLQVWRGRPGDAGSTLLCGSTSSNVQASSTDARIYRTGNSLYPSPGSATVTTRKVWRNRLSMPAACAGNGFFSAGSYWLVWGSTDSSAGPHFAPPMTVVGARGRSGANARQYDVSAGTWSSLIDVGNPSSAPDVAQELPFDLIGTTQ</sequence>